<evidence type="ECO:0000313" key="3">
    <source>
        <dbReference type="Proteomes" id="UP000438991"/>
    </source>
</evidence>
<organism evidence="2 3">
    <name type="scientific">Rhodoplanes serenus</name>
    <dbReference type="NCBI Taxonomy" id="200615"/>
    <lineage>
        <taxon>Bacteria</taxon>
        <taxon>Pseudomonadati</taxon>
        <taxon>Pseudomonadota</taxon>
        <taxon>Alphaproteobacteria</taxon>
        <taxon>Hyphomicrobiales</taxon>
        <taxon>Nitrobacteraceae</taxon>
        <taxon>Rhodoplanes</taxon>
    </lineage>
</organism>
<reference evidence="2 3" key="1">
    <citation type="submission" date="2019-11" db="EMBL/GenBank/DDBJ databases">
        <title>Whole-genome sequence of Rhodoplanes serenus DSM 18633, type strain.</title>
        <authorList>
            <person name="Kyndt J.A."/>
            <person name="Meyer T.E."/>
        </authorList>
    </citation>
    <scope>NUCLEOTIDE SEQUENCE [LARGE SCALE GENOMIC DNA]</scope>
    <source>
        <strain evidence="2 3">DSM 18633</strain>
    </source>
</reference>
<keyword evidence="1" id="KW-1133">Transmembrane helix</keyword>
<keyword evidence="1" id="KW-0472">Membrane</keyword>
<dbReference type="Proteomes" id="UP000438991">
    <property type="component" value="Unassembled WGS sequence"/>
</dbReference>
<protein>
    <submittedName>
        <fullName evidence="2">Uncharacterized protein</fullName>
    </submittedName>
</protein>
<keyword evidence="1" id="KW-0812">Transmembrane</keyword>
<sequence length="109" mass="11185">MALHRRRHAAAPARLFAAPAVLGGALSVVLVGGLAALGDSRPDGPLLAIEHGLGAVMLILAFAGLFSCAAFGTGLSLAGEDEPRSGSGRAMPLRLRPIRIAARTGWRHD</sequence>
<dbReference type="EMBL" id="WNKV01000009">
    <property type="protein sequence ID" value="MTW17117.1"/>
    <property type="molecule type" value="Genomic_DNA"/>
</dbReference>
<feature type="transmembrane region" description="Helical" evidence="1">
    <location>
        <begin position="12"/>
        <end position="35"/>
    </location>
</feature>
<evidence type="ECO:0000313" key="2">
    <source>
        <dbReference type="EMBL" id="MTW17117.1"/>
    </source>
</evidence>
<accession>A0A9X5AS70</accession>
<name>A0A9X5AS70_9BRAD</name>
<dbReference type="AlphaFoldDB" id="A0A9X5AS70"/>
<gene>
    <name evidence="2" type="ORF">GJ689_12985</name>
</gene>
<evidence type="ECO:0000256" key="1">
    <source>
        <dbReference type="SAM" id="Phobius"/>
    </source>
</evidence>
<comment type="caution">
    <text evidence="2">The sequence shown here is derived from an EMBL/GenBank/DDBJ whole genome shotgun (WGS) entry which is preliminary data.</text>
</comment>
<dbReference type="RefSeq" id="WP_155479900.1">
    <property type="nucleotide sequence ID" value="NZ_WNKV01000009.1"/>
</dbReference>
<feature type="transmembrane region" description="Helical" evidence="1">
    <location>
        <begin position="55"/>
        <end position="79"/>
    </location>
</feature>
<proteinExistence type="predicted"/>